<dbReference type="EMBL" id="CP098502">
    <property type="protein sequence ID" value="UTI65739.1"/>
    <property type="molecule type" value="Genomic_DNA"/>
</dbReference>
<dbReference type="Pfam" id="PF08241">
    <property type="entry name" value="Methyltransf_11"/>
    <property type="match status" value="1"/>
</dbReference>
<evidence type="ECO:0000313" key="6">
    <source>
        <dbReference type="Proteomes" id="UP001056035"/>
    </source>
</evidence>
<evidence type="ECO:0000256" key="2">
    <source>
        <dbReference type="ARBA" id="ARBA00022603"/>
    </source>
</evidence>
<dbReference type="InterPro" id="IPR029063">
    <property type="entry name" value="SAM-dependent_MTases_sf"/>
</dbReference>
<dbReference type="RefSeq" id="WP_254572418.1">
    <property type="nucleotide sequence ID" value="NZ_CP098502.1"/>
</dbReference>
<protein>
    <submittedName>
        <fullName evidence="5">Methyltransferase domain-containing protein</fullName>
    </submittedName>
</protein>
<dbReference type="InterPro" id="IPR051052">
    <property type="entry name" value="Diverse_substrate_MTase"/>
</dbReference>
<keyword evidence="6" id="KW-1185">Reference proteome</keyword>
<dbReference type="SUPFAM" id="SSF53335">
    <property type="entry name" value="S-adenosyl-L-methionine-dependent methyltransferases"/>
    <property type="match status" value="1"/>
</dbReference>
<accession>A0ABY5DYV5</accession>
<dbReference type="InterPro" id="IPR013216">
    <property type="entry name" value="Methyltransf_11"/>
</dbReference>
<dbReference type="CDD" id="cd02440">
    <property type="entry name" value="AdoMet_MTases"/>
    <property type="match status" value="1"/>
</dbReference>
<dbReference type="Gene3D" id="3.40.50.150">
    <property type="entry name" value="Vaccinia Virus protein VP39"/>
    <property type="match status" value="1"/>
</dbReference>
<reference evidence="5 6" key="1">
    <citation type="submission" date="2022-06" db="EMBL/GenBank/DDBJ databases">
        <title>Paraconexibacter antarcticus.</title>
        <authorList>
            <person name="Kim C.S."/>
        </authorList>
    </citation>
    <scope>NUCLEOTIDE SEQUENCE [LARGE SCALE GENOMIC DNA]</scope>
    <source>
        <strain evidence="5 6">02-257</strain>
    </source>
</reference>
<evidence type="ECO:0000313" key="5">
    <source>
        <dbReference type="EMBL" id="UTI65739.1"/>
    </source>
</evidence>
<feature type="domain" description="Methyltransferase type 11" evidence="4">
    <location>
        <begin position="38"/>
        <end position="130"/>
    </location>
</feature>
<dbReference type="GO" id="GO:0032259">
    <property type="term" value="P:methylation"/>
    <property type="evidence" value="ECO:0007669"/>
    <property type="project" value="UniProtKB-KW"/>
</dbReference>
<keyword evidence="3" id="KW-0808">Transferase</keyword>
<comment type="similarity">
    <text evidence="1">Belongs to the methyltransferase superfamily.</text>
</comment>
<evidence type="ECO:0000256" key="1">
    <source>
        <dbReference type="ARBA" id="ARBA00008361"/>
    </source>
</evidence>
<proteinExistence type="inferred from homology"/>
<name>A0ABY5DYV5_9ACTN</name>
<dbReference type="GO" id="GO:0008168">
    <property type="term" value="F:methyltransferase activity"/>
    <property type="evidence" value="ECO:0007669"/>
    <property type="project" value="UniProtKB-KW"/>
</dbReference>
<gene>
    <name evidence="5" type="ORF">NBH00_05875</name>
</gene>
<dbReference type="PANTHER" id="PTHR44942">
    <property type="entry name" value="METHYLTRANSF_11 DOMAIN-CONTAINING PROTEIN"/>
    <property type="match status" value="1"/>
</dbReference>
<keyword evidence="2 5" id="KW-0489">Methyltransferase</keyword>
<dbReference type="PANTHER" id="PTHR44942:SF4">
    <property type="entry name" value="METHYLTRANSFERASE TYPE 11 DOMAIN-CONTAINING PROTEIN"/>
    <property type="match status" value="1"/>
</dbReference>
<sequence>MSFAAPAEHYDRFMGRYSGPLGVALADAAGVGPGMRVLDVGCGPGALTGELVRRVGAERVAAIDPAAQFAAVCGERHPGADVRVGGAEALPWEDGSFDVVLACLVLLFMDDPEQGVREMVRVARPGGTVAACVWDTATGGMAMFRTFWDAARALDPAVEGERAMPGTADGDIAARLQAAGLEDVGGDPLVVRVEYPGFDDFWEPFTYGIGPAGAYLLGLPAARQAELRATCRASLPDGPFGLDARAWFARGTVPGAG</sequence>
<evidence type="ECO:0000259" key="4">
    <source>
        <dbReference type="Pfam" id="PF08241"/>
    </source>
</evidence>
<evidence type="ECO:0000256" key="3">
    <source>
        <dbReference type="ARBA" id="ARBA00022679"/>
    </source>
</evidence>
<dbReference type="Proteomes" id="UP001056035">
    <property type="component" value="Chromosome"/>
</dbReference>
<organism evidence="5 6">
    <name type="scientific">Paraconexibacter antarcticus</name>
    <dbReference type="NCBI Taxonomy" id="2949664"/>
    <lineage>
        <taxon>Bacteria</taxon>
        <taxon>Bacillati</taxon>
        <taxon>Actinomycetota</taxon>
        <taxon>Thermoleophilia</taxon>
        <taxon>Solirubrobacterales</taxon>
        <taxon>Paraconexibacteraceae</taxon>
        <taxon>Paraconexibacter</taxon>
    </lineage>
</organism>